<evidence type="ECO:0000256" key="5">
    <source>
        <dbReference type="ARBA" id="ARBA00022989"/>
    </source>
</evidence>
<proteinExistence type="inferred from homology"/>
<feature type="domain" description="Major facilitator superfamily (MFS) profile" evidence="8">
    <location>
        <begin position="5"/>
        <end position="386"/>
    </location>
</feature>
<dbReference type="Pfam" id="PF07690">
    <property type="entry name" value="MFS_1"/>
    <property type="match status" value="1"/>
</dbReference>
<evidence type="ECO:0000256" key="4">
    <source>
        <dbReference type="ARBA" id="ARBA00022692"/>
    </source>
</evidence>
<dbReference type="KEGG" id="pgm:PGRAT_17830"/>
<evidence type="ECO:0000256" key="7">
    <source>
        <dbReference type="SAM" id="Phobius"/>
    </source>
</evidence>
<evidence type="ECO:0000313" key="10">
    <source>
        <dbReference type="Proteomes" id="UP000029500"/>
    </source>
</evidence>
<dbReference type="InterPro" id="IPR036259">
    <property type="entry name" value="MFS_trans_sf"/>
</dbReference>
<dbReference type="InterPro" id="IPR011701">
    <property type="entry name" value="MFS"/>
</dbReference>
<feature type="transmembrane region" description="Helical" evidence="7">
    <location>
        <begin position="279"/>
        <end position="296"/>
    </location>
</feature>
<keyword evidence="5 7" id="KW-1133">Transmembrane helix</keyword>
<keyword evidence="6 7" id="KW-0472">Membrane</keyword>
<dbReference type="GO" id="GO:0005886">
    <property type="term" value="C:plasma membrane"/>
    <property type="evidence" value="ECO:0007669"/>
    <property type="project" value="UniProtKB-SubCell"/>
</dbReference>
<keyword evidence="4 7" id="KW-0812">Transmembrane</keyword>
<sequence length="399" mass="42741">MATVFLIIIYLAFISLGLPDSMIGAAWPMMRPDFGAPVDAAGLLSMIVVAGTIVSSLASSAVLNKLGTGKVTFISVAVTAVALLGFSYSPSILWLAVLSFPLGLGAGSIDAGLNNYVATHYKAHHMSWLHCFWGVGAMLGPIIMSRYIAAGESWRHGFLTVSLIQFALVVVLFIALPLWKRAQPAAQAPAEQIQQEIISPQVPGTGVLRIKGVKLALITFLFYCGVEATLGLWGSSFLVNVKGLSAATAAGWVSLYYGGITLGRLITGFVTFRFNNRQLIRTGILVSLLGALLLVLPLPAIFSLFGFILVGLGAAPIFPCMLHETPARFGKQNSQKIMGYQMAMAYTGGAFLPPMLGWIAARSSFMILPFMLVGYIIVMLISSEKINAVMKNRKEEVSM</sequence>
<evidence type="ECO:0000256" key="1">
    <source>
        <dbReference type="ARBA" id="ARBA00004651"/>
    </source>
</evidence>
<name>A0A089M7R5_9BACL</name>
<feature type="transmembrane region" description="Helical" evidence="7">
    <location>
        <begin position="94"/>
        <end position="116"/>
    </location>
</feature>
<dbReference type="STRING" id="189425.PGRAT_17830"/>
<dbReference type="OrthoDB" id="9795150at2"/>
<feature type="transmembrane region" description="Helical" evidence="7">
    <location>
        <begin position="128"/>
        <end position="150"/>
    </location>
</feature>
<evidence type="ECO:0000256" key="2">
    <source>
        <dbReference type="ARBA" id="ARBA00008335"/>
    </source>
</evidence>
<dbReference type="SUPFAM" id="SSF103473">
    <property type="entry name" value="MFS general substrate transporter"/>
    <property type="match status" value="1"/>
</dbReference>
<dbReference type="eggNOG" id="COG0738">
    <property type="taxonomic scope" value="Bacteria"/>
</dbReference>
<evidence type="ECO:0000313" key="9">
    <source>
        <dbReference type="EMBL" id="AIQ69277.1"/>
    </source>
</evidence>
<feature type="transmembrane region" description="Helical" evidence="7">
    <location>
        <begin position="43"/>
        <end position="64"/>
    </location>
</feature>
<dbReference type="InterPro" id="IPR051788">
    <property type="entry name" value="MFS_Transporter"/>
</dbReference>
<keyword evidence="3" id="KW-0813">Transport</keyword>
<comment type="similarity">
    <text evidence="2">Belongs to the major facilitator superfamily.</text>
</comment>
<feature type="transmembrane region" description="Helical" evidence="7">
    <location>
        <begin position="71"/>
        <end position="88"/>
    </location>
</feature>
<evidence type="ECO:0000256" key="6">
    <source>
        <dbReference type="ARBA" id="ARBA00023136"/>
    </source>
</evidence>
<reference evidence="9 10" key="1">
    <citation type="submission" date="2014-08" db="EMBL/GenBank/DDBJ databases">
        <title>Comparative genomics of the Paenibacillus odorifer group.</title>
        <authorList>
            <person name="den Bakker H.C."/>
            <person name="Tsai Y.-C."/>
            <person name="Martin N."/>
            <person name="Korlach J."/>
            <person name="Wiedmann M."/>
        </authorList>
    </citation>
    <scope>NUCLEOTIDE SEQUENCE [LARGE SCALE GENOMIC DNA]</scope>
    <source>
        <strain evidence="9 10">DSM 15220</strain>
    </source>
</reference>
<feature type="transmembrane region" description="Helical" evidence="7">
    <location>
        <begin position="343"/>
        <end position="360"/>
    </location>
</feature>
<gene>
    <name evidence="9" type="ORF">PGRAT_17830</name>
</gene>
<feature type="transmembrane region" description="Helical" evidence="7">
    <location>
        <begin position="302"/>
        <end position="322"/>
    </location>
</feature>
<dbReference type="InterPro" id="IPR020846">
    <property type="entry name" value="MFS_dom"/>
</dbReference>
<accession>A0A089M7R5</accession>
<dbReference type="Proteomes" id="UP000029500">
    <property type="component" value="Chromosome"/>
</dbReference>
<organism evidence="9 10">
    <name type="scientific">Paenibacillus graminis</name>
    <dbReference type="NCBI Taxonomy" id="189425"/>
    <lineage>
        <taxon>Bacteria</taxon>
        <taxon>Bacillati</taxon>
        <taxon>Bacillota</taxon>
        <taxon>Bacilli</taxon>
        <taxon>Bacillales</taxon>
        <taxon>Paenibacillaceae</taxon>
        <taxon>Paenibacillus</taxon>
    </lineage>
</organism>
<evidence type="ECO:0000256" key="3">
    <source>
        <dbReference type="ARBA" id="ARBA00022448"/>
    </source>
</evidence>
<dbReference type="PROSITE" id="PS50850">
    <property type="entry name" value="MFS"/>
    <property type="match status" value="1"/>
</dbReference>
<dbReference type="PANTHER" id="PTHR23514:SF3">
    <property type="entry name" value="BYPASS OF STOP CODON PROTEIN 6"/>
    <property type="match status" value="1"/>
</dbReference>
<dbReference type="HOGENOM" id="CLU_021993_2_0_9"/>
<dbReference type="GO" id="GO:0022857">
    <property type="term" value="F:transmembrane transporter activity"/>
    <property type="evidence" value="ECO:0007669"/>
    <property type="project" value="InterPro"/>
</dbReference>
<feature type="transmembrane region" description="Helical" evidence="7">
    <location>
        <begin position="366"/>
        <end position="383"/>
    </location>
</feature>
<dbReference type="PANTHER" id="PTHR23514">
    <property type="entry name" value="BYPASS OF STOP CODON PROTEIN 6"/>
    <property type="match status" value="1"/>
</dbReference>
<evidence type="ECO:0000259" key="8">
    <source>
        <dbReference type="PROSITE" id="PS50850"/>
    </source>
</evidence>
<feature type="transmembrane region" description="Helical" evidence="7">
    <location>
        <begin position="215"/>
        <end position="234"/>
    </location>
</feature>
<dbReference type="RefSeq" id="WP_042266920.1">
    <property type="nucleotide sequence ID" value="NZ_CP009287.1"/>
</dbReference>
<feature type="transmembrane region" description="Helical" evidence="7">
    <location>
        <begin position="156"/>
        <end position="179"/>
    </location>
</feature>
<feature type="transmembrane region" description="Helical" evidence="7">
    <location>
        <begin position="254"/>
        <end position="272"/>
    </location>
</feature>
<dbReference type="Gene3D" id="1.20.1250.20">
    <property type="entry name" value="MFS general substrate transporter like domains"/>
    <property type="match status" value="2"/>
</dbReference>
<keyword evidence="10" id="KW-1185">Reference proteome</keyword>
<comment type="subcellular location">
    <subcellularLocation>
        <location evidence="1">Cell membrane</location>
        <topology evidence="1">Multi-pass membrane protein</topology>
    </subcellularLocation>
</comment>
<protein>
    <submittedName>
        <fullName evidence="9">MFS transporter</fullName>
    </submittedName>
</protein>
<dbReference type="EMBL" id="CP009287">
    <property type="protein sequence ID" value="AIQ69277.1"/>
    <property type="molecule type" value="Genomic_DNA"/>
</dbReference>
<dbReference type="AlphaFoldDB" id="A0A089M7R5"/>